<dbReference type="RefSeq" id="WP_167022356.1">
    <property type="nucleotide sequence ID" value="NZ_CP050177.1"/>
</dbReference>
<evidence type="ECO:0000313" key="3">
    <source>
        <dbReference type="EMBL" id="QIQ01069.1"/>
    </source>
</evidence>
<evidence type="ECO:0000256" key="2">
    <source>
        <dbReference type="SAM" id="SignalP"/>
    </source>
</evidence>
<accession>A0A6G9GSL9</accession>
<feature type="compositionally biased region" description="Basic and acidic residues" evidence="1">
    <location>
        <begin position="130"/>
        <end position="139"/>
    </location>
</feature>
<organism evidence="3 4">
    <name type="scientific">Streptomyces liangshanensis</name>
    <dbReference type="NCBI Taxonomy" id="2717324"/>
    <lineage>
        <taxon>Bacteria</taxon>
        <taxon>Bacillati</taxon>
        <taxon>Actinomycetota</taxon>
        <taxon>Actinomycetes</taxon>
        <taxon>Kitasatosporales</taxon>
        <taxon>Streptomycetaceae</taxon>
        <taxon>Streptomyces</taxon>
    </lineage>
</organism>
<evidence type="ECO:0000256" key="1">
    <source>
        <dbReference type="SAM" id="MobiDB-lite"/>
    </source>
</evidence>
<dbReference type="KEGG" id="slia:HA039_01050"/>
<keyword evidence="2" id="KW-0732">Signal</keyword>
<keyword evidence="4" id="KW-1185">Reference proteome</keyword>
<dbReference type="InterPro" id="IPR013783">
    <property type="entry name" value="Ig-like_fold"/>
</dbReference>
<dbReference type="GO" id="GO:0005975">
    <property type="term" value="P:carbohydrate metabolic process"/>
    <property type="evidence" value="ECO:0007669"/>
    <property type="project" value="UniProtKB-ARBA"/>
</dbReference>
<dbReference type="EMBL" id="CP050177">
    <property type="protein sequence ID" value="QIQ01069.1"/>
    <property type="molecule type" value="Genomic_DNA"/>
</dbReference>
<name>A0A6G9GSL9_9ACTN</name>
<feature type="chain" id="PRO_5039709391" evidence="2">
    <location>
        <begin position="27"/>
        <end position="265"/>
    </location>
</feature>
<dbReference type="InterPro" id="IPR036116">
    <property type="entry name" value="FN3_sf"/>
</dbReference>
<feature type="region of interest" description="Disordered" evidence="1">
    <location>
        <begin position="125"/>
        <end position="168"/>
    </location>
</feature>
<proteinExistence type="predicted"/>
<feature type="region of interest" description="Disordered" evidence="1">
    <location>
        <begin position="25"/>
        <end position="48"/>
    </location>
</feature>
<dbReference type="Proteomes" id="UP000501179">
    <property type="component" value="Chromosome"/>
</dbReference>
<dbReference type="AlphaFoldDB" id="A0A6G9GSL9"/>
<protein>
    <submittedName>
        <fullName evidence="3">Fibronectin type III domain-containing protein</fullName>
    </submittedName>
</protein>
<dbReference type="SUPFAM" id="SSF49265">
    <property type="entry name" value="Fibronectin type III"/>
    <property type="match status" value="1"/>
</dbReference>
<gene>
    <name evidence="3" type="ORF">HA039_01050</name>
</gene>
<feature type="signal peptide" evidence="2">
    <location>
        <begin position="1"/>
        <end position="26"/>
    </location>
</feature>
<dbReference type="PROSITE" id="PS51257">
    <property type="entry name" value="PROKAR_LIPOPROTEIN"/>
    <property type="match status" value="1"/>
</dbReference>
<evidence type="ECO:0000313" key="4">
    <source>
        <dbReference type="Proteomes" id="UP000501179"/>
    </source>
</evidence>
<sequence length="265" mass="28055">MLPRPRPAALVVLVLALAGCTASPGAAPDRARAARPAPHAGGPVLTGKLDSPVDVTLRWTGDEPGAAGRVLEFATESTGPYTVLEFLAPGRTDFEHPDLMPHTPFFYRLRPYFGPASAPVEVTLPPGEPTAKDQEDDHTWTAPRTLDGPPVTTHPVVDTSGGPLSAGRTRAVDAAAPGGLRATVMHAAGIRFTWTDHAADEDGFLLEARPSGSGTYHPVAVLDPDINSFGLITLPEEKRASYRVRAFVYGEQSNVVRLETGSDGR</sequence>
<dbReference type="Gene3D" id="2.60.40.10">
    <property type="entry name" value="Immunoglobulins"/>
    <property type="match status" value="1"/>
</dbReference>
<reference evidence="3 4" key="1">
    <citation type="submission" date="2020-03" db="EMBL/GenBank/DDBJ databases">
        <title>A novel species.</title>
        <authorList>
            <person name="Gao J."/>
        </authorList>
    </citation>
    <scope>NUCLEOTIDE SEQUENCE [LARGE SCALE GENOMIC DNA]</scope>
    <source>
        <strain evidence="3 4">QMT-12</strain>
    </source>
</reference>
<feature type="compositionally biased region" description="Low complexity" evidence="1">
    <location>
        <begin position="25"/>
        <end position="43"/>
    </location>
</feature>